<dbReference type="InterPro" id="IPR023485">
    <property type="entry name" value="Ptyr_pPase"/>
</dbReference>
<reference evidence="3 4" key="1">
    <citation type="submission" date="2019-03" db="EMBL/GenBank/DDBJ databases">
        <title>Draft genome sequences of novel Actinobacteria.</title>
        <authorList>
            <person name="Sahin N."/>
            <person name="Ay H."/>
            <person name="Saygin H."/>
        </authorList>
    </citation>
    <scope>NUCLEOTIDE SEQUENCE [LARGE SCALE GENOMIC DNA]</scope>
    <source>
        <strain evidence="3 4">16K309</strain>
    </source>
</reference>
<dbReference type="Gene3D" id="1.10.8.1060">
    <property type="entry name" value="Corynebacterium glutamicum thioredoxin-dependent arsenate reductase, N-terminal domain"/>
    <property type="match status" value="1"/>
</dbReference>
<dbReference type="SMART" id="SM00226">
    <property type="entry name" value="LMWPc"/>
    <property type="match status" value="1"/>
</dbReference>
<dbReference type="PANTHER" id="PTHR43428:SF1">
    <property type="entry name" value="ARSENATE REDUCTASE"/>
    <property type="match status" value="1"/>
</dbReference>
<protein>
    <submittedName>
        <fullName evidence="3">Arsenate reductase ArsC</fullName>
    </submittedName>
</protein>
<accession>A0A4R4VQV7</accession>
<dbReference type="Pfam" id="PF21234">
    <property type="entry name" value="Phosphatase-like_N"/>
    <property type="match status" value="1"/>
</dbReference>
<dbReference type="OrthoDB" id="9799372at2"/>
<evidence type="ECO:0000313" key="4">
    <source>
        <dbReference type="Proteomes" id="UP000295674"/>
    </source>
</evidence>
<feature type="domain" description="Phosphotyrosine protein phosphatase I" evidence="2">
    <location>
        <begin position="49"/>
        <end position="174"/>
    </location>
</feature>
<gene>
    <name evidence="3" type="ORF">E1181_09085</name>
</gene>
<dbReference type="InterPro" id="IPR048716">
    <property type="entry name" value="Phosphatase-like_N"/>
</dbReference>
<dbReference type="CDD" id="cd16345">
    <property type="entry name" value="LMWP_ArsC"/>
    <property type="match status" value="1"/>
</dbReference>
<evidence type="ECO:0000256" key="1">
    <source>
        <dbReference type="ARBA" id="ARBA00022849"/>
    </source>
</evidence>
<keyword evidence="4" id="KW-1185">Reference proteome</keyword>
<keyword evidence="1" id="KW-0059">Arsenical resistance</keyword>
<name>A0A4R4VQV7_9PSEU</name>
<dbReference type="SUPFAM" id="SSF52788">
    <property type="entry name" value="Phosphotyrosine protein phosphatases I"/>
    <property type="match status" value="1"/>
</dbReference>
<proteinExistence type="predicted"/>
<dbReference type="Pfam" id="PF01451">
    <property type="entry name" value="LMWPc"/>
    <property type="match status" value="1"/>
</dbReference>
<comment type="caution">
    <text evidence="3">The sequence shown here is derived from an EMBL/GenBank/DDBJ whole genome shotgun (WGS) entry which is preliminary data.</text>
</comment>
<sequence>MHHVVSEAYRELASTARVHTHLTTVATRYARERLADIAENRGVPVSSTPEVLFVCVHNAGRSQMAAALLHHHAQGKVAVRSAGSAPAETVNPAVVEVMNELGLDLSQEFPKKLTTDAVEAADVVITMGCGDACPIFPGKRYLDWELADPAGQGVDAVRPIRDDIDQRVRALLAELVPEAAQ</sequence>
<dbReference type="AlphaFoldDB" id="A0A4R4VQV7"/>
<dbReference type="GO" id="GO:0046685">
    <property type="term" value="P:response to arsenic-containing substance"/>
    <property type="evidence" value="ECO:0007669"/>
    <property type="project" value="UniProtKB-KW"/>
</dbReference>
<dbReference type="InterPro" id="IPR036196">
    <property type="entry name" value="Ptyr_pPase_sf"/>
</dbReference>
<dbReference type="PANTHER" id="PTHR43428">
    <property type="entry name" value="ARSENATE REDUCTASE"/>
    <property type="match status" value="1"/>
</dbReference>
<evidence type="ECO:0000259" key="2">
    <source>
        <dbReference type="SMART" id="SM00226"/>
    </source>
</evidence>
<dbReference type="Proteomes" id="UP000295674">
    <property type="component" value="Unassembled WGS sequence"/>
</dbReference>
<dbReference type="Gene3D" id="3.40.50.2300">
    <property type="match status" value="1"/>
</dbReference>
<organism evidence="3 4">
    <name type="scientific">Saccharopolyspora terrae</name>
    <dbReference type="NCBI Taxonomy" id="2530384"/>
    <lineage>
        <taxon>Bacteria</taxon>
        <taxon>Bacillati</taxon>
        <taxon>Actinomycetota</taxon>
        <taxon>Actinomycetes</taxon>
        <taxon>Pseudonocardiales</taxon>
        <taxon>Pseudonocardiaceae</taxon>
        <taxon>Saccharopolyspora</taxon>
    </lineage>
</organism>
<evidence type="ECO:0000313" key="3">
    <source>
        <dbReference type="EMBL" id="TDD07571.1"/>
    </source>
</evidence>
<dbReference type="EMBL" id="SMKS01000010">
    <property type="protein sequence ID" value="TDD07571.1"/>
    <property type="molecule type" value="Genomic_DNA"/>
</dbReference>